<dbReference type="RefSeq" id="WP_144052506.1">
    <property type="nucleotide sequence ID" value="NZ_VBTY01000080.1"/>
</dbReference>
<evidence type="ECO:0008006" key="3">
    <source>
        <dbReference type="Google" id="ProtNLM"/>
    </source>
</evidence>
<dbReference type="Proteomes" id="UP001152872">
    <property type="component" value="Unassembled WGS sequence"/>
</dbReference>
<organism evidence="1 2">
    <name type="scientific">Pseudanabaena catenata USMAC16</name>
    <dbReference type="NCBI Taxonomy" id="1855837"/>
    <lineage>
        <taxon>Bacteria</taxon>
        <taxon>Bacillati</taxon>
        <taxon>Cyanobacteriota</taxon>
        <taxon>Cyanophyceae</taxon>
        <taxon>Pseudanabaenales</taxon>
        <taxon>Pseudanabaenaceae</taxon>
        <taxon>Pseudanabaena</taxon>
    </lineage>
</organism>
<keyword evidence="2" id="KW-1185">Reference proteome</keyword>
<comment type="caution">
    <text evidence="1">The sequence shown here is derived from an EMBL/GenBank/DDBJ whole genome shotgun (WGS) entry which is preliminary data.</text>
</comment>
<dbReference type="PROSITE" id="PS51257">
    <property type="entry name" value="PROKAR_LIPOPROTEIN"/>
    <property type="match status" value="1"/>
</dbReference>
<dbReference type="AlphaFoldDB" id="A0A9X4MB02"/>
<evidence type="ECO:0000313" key="1">
    <source>
        <dbReference type="EMBL" id="MDG3495080.1"/>
    </source>
</evidence>
<evidence type="ECO:0000313" key="2">
    <source>
        <dbReference type="Proteomes" id="UP001152872"/>
    </source>
</evidence>
<proteinExistence type="predicted"/>
<protein>
    <recommendedName>
        <fullName evidence="3">Lipoprotein</fullName>
    </recommendedName>
</protein>
<name>A0A9X4MB02_9CYAN</name>
<accession>A0A9X4MB02</accession>
<gene>
    <name evidence="1" type="ORF">FEV09_10975</name>
</gene>
<dbReference type="EMBL" id="VBTY01000080">
    <property type="protein sequence ID" value="MDG3495080.1"/>
    <property type="molecule type" value="Genomic_DNA"/>
</dbReference>
<sequence>MSINFRRSLVLIALTSTMSTGCSLIPNFSKNEPPQKNNFASINQCIQNFEIRIGSQWLATATIPPNCLEQNLRIKELLQKSQGRVKDTKFNRVDVSNLTGTFINDGYRVNGDWKLQHREVIFKNPINDHTNYTPWSDDTGNFSQEIFMRIDNGTIVVQATNHSLSRDKQGLIRDLLGDFLVYGNGNFRDQLVAQVRDGLNALNGAAIADMLIENGAAKQLTTKAPINEQQATILINNASKRINARISPKGLDISLTLKS</sequence>
<reference evidence="1" key="1">
    <citation type="submission" date="2019-05" db="EMBL/GenBank/DDBJ databases">
        <title>Whole genome sequencing of Pseudanabaena catenata USMAC16.</title>
        <authorList>
            <person name="Khan Z."/>
            <person name="Omar W.M."/>
            <person name="Convey P."/>
            <person name="Merican F."/>
            <person name="Najimudin N."/>
        </authorList>
    </citation>
    <scope>NUCLEOTIDE SEQUENCE</scope>
    <source>
        <strain evidence="1">USMAC16</strain>
    </source>
</reference>